<keyword evidence="2" id="KW-1185">Reference proteome</keyword>
<sequence>MESTVTQNVATRLVSSRRHYRIVCFLDLYVNRWFARNVDELKKKITAKLSQFLRNDECDDDNLCGKID</sequence>
<dbReference type="AlphaFoldDB" id="A0AAV2NQK8"/>
<gene>
    <name evidence="1" type="ORF">LPLAT_LOCUS8035</name>
</gene>
<protein>
    <submittedName>
        <fullName evidence="1">Uncharacterized protein</fullName>
    </submittedName>
</protein>
<organism evidence="1 2">
    <name type="scientific">Lasius platythorax</name>
    <dbReference type="NCBI Taxonomy" id="488582"/>
    <lineage>
        <taxon>Eukaryota</taxon>
        <taxon>Metazoa</taxon>
        <taxon>Ecdysozoa</taxon>
        <taxon>Arthropoda</taxon>
        <taxon>Hexapoda</taxon>
        <taxon>Insecta</taxon>
        <taxon>Pterygota</taxon>
        <taxon>Neoptera</taxon>
        <taxon>Endopterygota</taxon>
        <taxon>Hymenoptera</taxon>
        <taxon>Apocrita</taxon>
        <taxon>Aculeata</taxon>
        <taxon>Formicoidea</taxon>
        <taxon>Formicidae</taxon>
        <taxon>Formicinae</taxon>
        <taxon>Lasius</taxon>
        <taxon>Lasius</taxon>
    </lineage>
</organism>
<reference evidence="1" key="1">
    <citation type="submission" date="2024-04" db="EMBL/GenBank/DDBJ databases">
        <authorList>
            <consortium name="Molecular Ecology Group"/>
        </authorList>
    </citation>
    <scope>NUCLEOTIDE SEQUENCE</scope>
</reference>
<evidence type="ECO:0000313" key="1">
    <source>
        <dbReference type="EMBL" id="CAL1682170.1"/>
    </source>
</evidence>
<name>A0AAV2NQK8_9HYME</name>
<proteinExistence type="predicted"/>
<accession>A0AAV2NQK8</accession>
<dbReference type="Proteomes" id="UP001497644">
    <property type="component" value="Chromosome 3"/>
</dbReference>
<dbReference type="EMBL" id="OZ034826">
    <property type="protein sequence ID" value="CAL1682170.1"/>
    <property type="molecule type" value="Genomic_DNA"/>
</dbReference>
<evidence type="ECO:0000313" key="2">
    <source>
        <dbReference type="Proteomes" id="UP001497644"/>
    </source>
</evidence>